<feature type="non-terminal residue" evidence="1">
    <location>
        <position position="1"/>
    </location>
</feature>
<reference evidence="1" key="1">
    <citation type="journal article" date="2014" name="Front. Microbiol.">
        <title>High frequency of phylogenetically diverse reductive dehalogenase-homologous genes in deep subseafloor sedimentary metagenomes.</title>
        <authorList>
            <person name="Kawai M."/>
            <person name="Futagami T."/>
            <person name="Toyoda A."/>
            <person name="Takaki Y."/>
            <person name="Nishi S."/>
            <person name="Hori S."/>
            <person name="Arai W."/>
            <person name="Tsubouchi T."/>
            <person name="Morono Y."/>
            <person name="Uchiyama I."/>
            <person name="Ito T."/>
            <person name="Fujiyama A."/>
            <person name="Inagaki F."/>
            <person name="Takami H."/>
        </authorList>
    </citation>
    <scope>NUCLEOTIDE SEQUENCE</scope>
    <source>
        <strain evidence="1">Expedition CK06-06</strain>
    </source>
</reference>
<dbReference type="InterPro" id="IPR019238">
    <property type="entry name" value="AbiEi_2"/>
</dbReference>
<dbReference type="AlphaFoldDB" id="X1KWR8"/>
<comment type="caution">
    <text evidence="1">The sequence shown here is derived from an EMBL/GenBank/DDBJ whole genome shotgun (WGS) entry which is preliminary data.</text>
</comment>
<proteinExistence type="predicted"/>
<sequence>LSELEGNIAEYCRKKKIPYALTLFSGAARVAPFARYGRGFVYVAERIQEVAKSVGLKEVSSGPNLSILEPYDQGVFYGSRAIGRLSVACDIQLYLDLVGYRGRGEESANFLLKQRIEPRW</sequence>
<gene>
    <name evidence="1" type="ORF">S06H3_08761</name>
</gene>
<dbReference type="Pfam" id="PF09952">
    <property type="entry name" value="AbiEi_2"/>
    <property type="match status" value="1"/>
</dbReference>
<evidence type="ECO:0000313" key="1">
    <source>
        <dbReference type="EMBL" id="GAI11153.1"/>
    </source>
</evidence>
<organism evidence="1">
    <name type="scientific">marine sediment metagenome</name>
    <dbReference type="NCBI Taxonomy" id="412755"/>
    <lineage>
        <taxon>unclassified sequences</taxon>
        <taxon>metagenomes</taxon>
        <taxon>ecological metagenomes</taxon>
    </lineage>
</organism>
<accession>X1KWR8</accession>
<dbReference type="EMBL" id="BARV01003747">
    <property type="protein sequence ID" value="GAI11153.1"/>
    <property type="molecule type" value="Genomic_DNA"/>
</dbReference>
<name>X1KWR8_9ZZZZ</name>
<protein>
    <submittedName>
        <fullName evidence="1">Uncharacterized protein</fullName>
    </submittedName>
</protein>